<gene>
    <name evidence="3" type="ORF">ASPCADRAFT_165820</name>
</gene>
<dbReference type="InterPro" id="IPR022698">
    <property type="entry name" value="OrsD"/>
</dbReference>
<dbReference type="GO" id="GO:0001228">
    <property type="term" value="F:DNA-binding transcription activator activity, RNA polymerase II-specific"/>
    <property type="evidence" value="ECO:0007669"/>
    <property type="project" value="TreeGrafter"/>
</dbReference>
<sequence length="545" mass="61913">MSEVGSTARIAAFRQLDDLAPPQLLRYLPDYQVVVCTACQYAVQPHGILRHLKEIHHILRGRRRKYSHYVAGLSLRDPKDVLPPKRADQFPVPYLPVEPGLQCLSPGCSYLCASVKRMQSHWKSEHRRRGDDGRDWRPVPLQTFFRGNLLRYFTHETVQLSQMMSCPIEPPIDGPSANKLGAGLDSMDTALLDYYLRYTYQSFTTNEETDKVWRLIVPCLAQQNNFLLHGLLACTSLHRAYMSPGRPDQEKAFLLRAYHHQDTALPQFRYAIQHPTEDNCNAILAFAYLLVVYSFAADQPECSESVSSTDSLFLVNHNVGGDVESGSILRSWLYFLRAGCSMLCDVWEPLQEGPVQALLEAWDIDLGDNPDRSCLKCLLSVIPDESVATGGTGNASESNSLWTEEVTATYRQAAIELSRSFAYVHAQGGFPTTWDILRIWPMEVSLEYMALLQHRHPGALILLAHYCILLKQMEKHWYFEGRAATLIRVIQRQLKSDWHFFIQEPLKIVLGVTQEDHSHRGARSTQAGVFSEHSMPDPPNLTIWS</sequence>
<feature type="domain" description="C2H2-type" evidence="2">
    <location>
        <begin position="101"/>
        <end position="126"/>
    </location>
</feature>
<protein>
    <recommendedName>
        <fullName evidence="2">C2H2-type domain-containing protein</fullName>
    </recommendedName>
</protein>
<feature type="region of interest" description="Disordered" evidence="1">
    <location>
        <begin position="521"/>
        <end position="545"/>
    </location>
</feature>
<evidence type="ECO:0000313" key="3">
    <source>
        <dbReference type="EMBL" id="OOF97215.1"/>
    </source>
</evidence>
<dbReference type="AlphaFoldDB" id="A0A1R3RRU1"/>
<evidence type="ECO:0000313" key="4">
    <source>
        <dbReference type="Proteomes" id="UP000188318"/>
    </source>
</evidence>
<dbReference type="PANTHER" id="PTHR47784">
    <property type="entry name" value="STEROL UPTAKE CONTROL PROTEIN 2"/>
    <property type="match status" value="1"/>
</dbReference>
<dbReference type="VEuPathDB" id="FungiDB:ASPCADRAFT_165820"/>
<dbReference type="Proteomes" id="UP000188318">
    <property type="component" value="Unassembled WGS sequence"/>
</dbReference>
<dbReference type="EMBL" id="KV907497">
    <property type="protein sequence ID" value="OOF97215.1"/>
    <property type="molecule type" value="Genomic_DNA"/>
</dbReference>
<dbReference type="OrthoDB" id="416217at2759"/>
<dbReference type="SMART" id="SM00355">
    <property type="entry name" value="ZnF_C2H2"/>
    <property type="match status" value="2"/>
</dbReference>
<dbReference type="OMA" id="SMLCPVW"/>
<evidence type="ECO:0000259" key="2">
    <source>
        <dbReference type="SMART" id="SM00355"/>
    </source>
</evidence>
<organism evidence="3 4">
    <name type="scientific">Aspergillus carbonarius (strain ITEM 5010)</name>
    <dbReference type="NCBI Taxonomy" id="602072"/>
    <lineage>
        <taxon>Eukaryota</taxon>
        <taxon>Fungi</taxon>
        <taxon>Dikarya</taxon>
        <taxon>Ascomycota</taxon>
        <taxon>Pezizomycotina</taxon>
        <taxon>Eurotiomycetes</taxon>
        <taxon>Eurotiomycetidae</taxon>
        <taxon>Eurotiales</taxon>
        <taxon>Aspergillaceae</taxon>
        <taxon>Aspergillus</taxon>
        <taxon>Aspergillus subgen. Circumdati</taxon>
    </lineage>
</organism>
<dbReference type="InterPro" id="IPR021858">
    <property type="entry name" value="Fun_TF"/>
</dbReference>
<proteinExistence type="predicted"/>
<dbReference type="Pfam" id="PF11951">
    <property type="entry name" value="Fungal_trans_2"/>
    <property type="match status" value="1"/>
</dbReference>
<keyword evidence="4" id="KW-1185">Reference proteome</keyword>
<accession>A0A1R3RRU1</accession>
<dbReference type="PANTHER" id="PTHR47784:SF5">
    <property type="entry name" value="STEROL UPTAKE CONTROL PROTEIN 2"/>
    <property type="match status" value="1"/>
</dbReference>
<dbReference type="Pfam" id="PF12013">
    <property type="entry name" value="OrsD"/>
    <property type="match status" value="1"/>
</dbReference>
<name>A0A1R3RRU1_ASPC5</name>
<reference evidence="4" key="1">
    <citation type="journal article" date="2017" name="Genome Biol.">
        <title>Comparative genomics reveals high biological diversity and specific adaptations in the industrially and medically important fungal genus Aspergillus.</title>
        <authorList>
            <person name="de Vries R.P."/>
            <person name="Riley R."/>
            <person name="Wiebenga A."/>
            <person name="Aguilar-Osorio G."/>
            <person name="Amillis S."/>
            <person name="Uchima C.A."/>
            <person name="Anderluh G."/>
            <person name="Asadollahi M."/>
            <person name="Askin M."/>
            <person name="Barry K."/>
            <person name="Battaglia E."/>
            <person name="Bayram O."/>
            <person name="Benocci T."/>
            <person name="Braus-Stromeyer S.A."/>
            <person name="Caldana C."/>
            <person name="Canovas D."/>
            <person name="Cerqueira G.C."/>
            <person name="Chen F."/>
            <person name="Chen W."/>
            <person name="Choi C."/>
            <person name="Clum A."/>
            <person name="Dos Santos R.A."/>
            <person name="Damasio A.R."/>
            <person name="Diallinas G."/>
            <person name="Emri T."/>
            <person name="Fekete E."/>
            <person name="Flipphi M."/>
            <person name="Freyberg S."/>
            <person name="Gallo A."/>
            <person name="Gournas C."/>
            <person name="Habgood R."/>
            <person name="Hainaut M."/>
            <person name="Harispe M.L."/>
            <person name="Henrissat B."/>
            <person name="Hilden K.S."/>
            <person name="Hope R."/>
            <person name="Hossain A."/>
            <person name="Karabika E."/>
            <person name="Karaffa L."/>
            <person name="Karanyi Z."/>
            <person name="Krasevec N."/>
            <person name="Kuo A."/>
            <person name="Kusch H."/>
            <person name="LaButti K."/>
            <person name="Lagendijk E.L."/>
            <person name="Lapidus A."/>
            <person name="Levasseur A."/>
            <person name="Lindquist E."/>
            <person name="Lipzen A."/>
            <person name="Logrieco A.F."/>
            <person name="MacCabe A."/>
            <person name="Maekelae M.R."/>
            <person name="Malavazi I."/>
            <person name="Melin P."/>
            <person name="Meyer V."/>
            <person name="Mielnichuk N."/>
            <person name="Miskei M."/>
            <person name="Molnar A.P."/>
            <person name="Mule G."/>
            <person name="Ngan C.Y."/>
            <person name="Orejas M."/>
            <person name="Orosz E."/>
            <person name="Ouedraogo J.P."/>
            <person name="Overkamp K.M."/>
            <person name="Park H.-S."/>
            <person name="Perrone G."/>
            <person name="Piumi F."/>
            <person name="Punt P.J."/>
            <person name="Ram A.F."/>
            <person name="Ramon A."/>
            <person name="Rauscher S."/>
            <person name="Record E."/>
            <person name="Riano-Pachon D.M."/>
            <person name="Robert V."/>
            <person name="Roehrig J."/>
            <person name="Ruller R."/>
            <person name="Salamov A."/>
            <person name="Salih N.S."/>
            <person name="Samson R.A."/>
            <person name="Sandor E."/>
            <person name="Sanguinetti M."/>
            <person name="Schuetze T."/>
            <person name="Sepcic K."/>
            <person name="Shelest E."/>
            <person name="Sherlock G."/>
            <person name="Sophianopoulou V."/>
            <person name="Squina F.M."/>
            <person name="Sun H."/>
            <person name="Susca A."/>
            <person name="Todd R.B."/>
            <person name="Tsang A."/>
            <person name="Unkles S.E."/>
            <person name="van de Wiele N."/>
            <person name="van Rossen-Uffink D."/>
            <person name="Oliveira J.V."/>
            <person name="Vesth T.C."/>
            <person name="Visser J."/>
            <person name="Yu J.-H."/>
            <person name="Zhou M."/>
            <person name="Andersen M.R."/>
            <person name="Archer D.B."/>
            <person name="Baker S.E."/>
            <person name="Benoit I."/>
            <person name="Brakhage A.A."/>
            <person name="Braus G.H."/>
            <person name="Fischer R."/>
            <person name="Frisvad J.C."/>
            <person name="Goldman G.H."/>
            <person name="Houbraken J."/>
            <person name="Oakley B."/>
            <person name="Pocsi I."/>
            <person name="Scazzocchio C."/>
            <person name="Seiboth B."/>
            <person name="vanKuyk P.A."/>
            <person name="Wortman J."/>
            <person name="Dyer P.S."/>
            <person name="Grigoriev I.V."/>
        </authorList>
    </citation>
    <scope>NUCLEOTIDE SEQUENCE [LARGE SCALE GENOMIC DNA]</scope>
    <source>
        <strain evidence="4">ITEM 5010</strain>
    </source>
</reference>
<dbReference type="InterPro" id="IPR053157">
    <property type="entry name" value="Sterol_Uptake_Regulator"/>
</dbReference>
<evidence type="ECO:0000256" key="1">
    <source>
        <dbReference type="SAM" id="MobiDB-lite"/>
    </source>
</evidence>
<dbReference type="InterPro" id="IPR013087">
    <property type="entry name" value="Znf_C2H2_type"/>
</dbReference>
<feature type="domain" description="C2H2-type" evidence="2">
    <location>
        <begin position="34"/>
        <end position="56"/>
    </location>
</feature>